<dbReference type="Pfam" id="PF14383">
    <property type="entry name" value="VARLMGL"/>
    <property type="match status" value="1"/>
</dbReference>
<dbReference type="AlphaFoldDB" id="A0A9K3HV65"/>
<dbReference type="GO" id="GO:0051513">
    <property type="term" value="P:regulation of monopolar cell growth"/>
    <property type="evidence" value="ECO:0007669"/>
    <property type="project" value="InterPro"/>
</dbReference>
<feature type="compositionally biased region" description="Polar residues" evidence="1">
    <location>
        <begin position="51"/>
        <end position="67"/>
    </location>
</feature>
<reference evidence="4" key="1">
    <citation type="journal article" date="2017" name="Nature">
        <title>The sunflower genome provides insights into oil metabolism, flowering and Asterid evolution.</title>
        <authorList>
            <person name="Badouin H."/>
            <person name="Gouzy J."/>
            <person name="Grassa C.J."/>
            <person name="Murat F."/>
            <person name="Staton S.E."/>
            <person name="Cottret L."/>
            <person name="Lelandais-Briere C."/>
            <person name="Owens G.L."/>
            <person name="Carrere S."/>
            <person name="Mayjonade B."/>
            <person name="Legrand L."/>
            <person name="Gill N."/>
            <person name="Kane N.C."/>
            <person name="Bowers J.E."/>
            <person name="Hubner S."/>
            <person name="Bellec A."/>
            <person name="Berard A."/>
            <person name="Berges H."/>
            <person name="Blanchet N."/>
            <person name="Boniface M.C."/>
            <person name="Brunel D."/>
            <person name="Catrice O."/>
            <person name="Chaidir N."/>
            <person name="Claudel C."/>
            <person name="Donnadieu C."/>
            <person name="Faraut T."/>
            <person name="Fievet G."/>
            <person name="Helmstetter N."/>
            <person name="King M."/>
            <person name="Knapp S.J."/>
            <person name="Lai Z."/>
            <person name="Le Paslier M.C."/>
            <person name="Lippi Y."/>
            <person name="Lorenzon L."/>
            <person name="Mandel J.R."/>
            <person name="Marage G."/>
            <person name="Marchand G."/>
            <person name="Marquand E."/>
            <person name="Bret-Mestries E."/>
            <person name="Morien E."/>
            <person name="Nambeesan S."/>
            <person name="Nguyen T."/>
            <person name="Pegot-Espagnet P."/>
            <person name="Pouilly N."/>
            <person name="Raftis F."/>
            <person name="Sallet E."/>
            <person name="Schiex T."/>
            <person name="Thomas J."/>
            <person name="Vandecasteele C."/>
            <person name="Vares D."/>
            <person name="Vear F."/>
            <person name="Vautrin S."/>
            <person name="Crespi M."/>
            <person name="Mangin B."/>
            <person name="Burke J.M."/>
            <person name="Salse J."/>
            <person name="Munos S."/>
            <person name="Vincourt P."/>
            <person name="Rieseberg L.H."/>
            <person name="Langlade N.B."/>
        </authorList>
    </citation>
    <scope>NUCLEOTIDE SEQUENCE</scope>
    <source>
        <tissue evidence="4">Leaves</tissue>
    </source>
</reference>
<feature type="compositionally biased region" description="Polar residues" evidence="1">
    <location>
        <begin position="194"/>
        <end position="207"/>
    </location>
</feature>
<evidence type="ECO:0000259" key="3">
    <source>
        <dbReference type="Pfam" id="PF14383"/>
    </source>
</evidence>
<dbReference type="InterPro" id="IPR025486">
    <property type="entry name" value="DUF4378"/>
</dbReference>
<organism evidence="4 5">
    <name type="scientific">Helianthus annuus</name>
    <name type="common">Common sunflower</name>
    <dbReference type="NCBI Taxonomy" id="4232"/>
    <lineage>
        <taxon>Eukaryota</taxon>
        <taxon>Viridiplantae</taxon>
        <taxon>Streptophyta</taxon>
        <taxon>Embryophyta</taxon>
        <taxon>Tracheophyta</taxon>
        <taxon>Spermatophyta</taxon>
        <taxon>Magnoliopsida</taxon>
        <taxon>eudicotyledons</taxon>
        <taxon>Gunneridae</taxon>
        <taxon>Pentapetalae</taxon>
        <taxon>asterids</taxon>
        <taxon>campanulids</taxon>
        <taxon>Asterales</taxon>
        <taxon>Asteraceae</taxon>
        <taxon>Asteroideae</taxon>
        <taxon>Heliantheae alliance</taxon>
        <taxon>Heliantheae</taxon>
        <taxon>Helianthus</taxon>
    </lineage>
</organism>
<feature type="region of interest" description="Disordered" evidence="1">
    <location>
        <begin position="194"/>
        <end position="218"/>
    </location>
</feature>
<evidence type="ECO:0000259" key="2">
    <source>
        <dbReference type="Pfam" id="PF14309"/>
    </source>
</evidence>
<dbReference type="Pfam" id="PF14309">
    <property type="entry name" value="DUF4378"/>
    <property type="match status" value="1"/>
</dbReference>
<dbReference type="InterPro" id="IPR032795">
    <property type="entry name" value="DUF3741-assoc"/>
</dbReference>
<dbReference type="PANTHER" id="PTHR31680">
    <property type="entry name" value="LONGIFOLIA PROTEIN"/>
    <property type="match status" value="1"/>
</dbReference>
<dbReference type="Gramene" id="mRNA:HanXRQr2_Chr10g0423301">
    <property type="protein sequence ID" value="mRNA:HanXRQr2_Chr10g0423301"/>
    <property type="gene ID" value="HanXRQr2_Chr10g0423301"/>
</dbReference>
<protein>
    <recommendedName>
        <fullName evidence="6">DUF4378 domain-containing protein</fullName>
    </recommendedName>
</protein>
<comment type="caution">
    <text evidence="4">The sequence shown here is derived from an EMBL/GenBank/DDBJ whole genome shotgun (WGS) entry which is preliminary data.</text>
</comment>
<keyword evidence="5" id="KW-1185">Reference proteome</keyword>
<accession>A0A9K3HV65</accession>
<gene>
    <name evidence="4" type="ORF">HanXRQr2_Chr10g0423301</name>
</gene>
<feature type="region of interest" description="Disordered" evidence="1">
    <location>
        <begin position="51"/>
        <end position="138"/>
    </location>
</feature>
<reference evidence="4" key="2">
    <citation type="submission" date="2020-06" db="EMBL/GenBank/DDBJ databases">
        <title>Helianthus annuus Genome sequencing and assembly Release 2.</title>
        <authorList>
            <person name="Gouzy J."/>
            <person name="Langlade N."/>
            <person name="Munos S."/>
        </authorList>
    </citation>
    <scope>NUCLEOTIDE SEQUENCE</scope>
    <source>
        <tissue evidence="4">Leaves</tissue>
    </source>
</reference>
<proteinExistence type="predicted"/>
<dbReference type="OrthoDB" id="1929599at2759"/>
<feature type="compositionally biased region" description="Low complexity" evidence="1">
    <location>
        <begin position="404"/>
        <end position="413"/>
    </location>
</feature>
<feature type="compositionally biased region" description="Polar residues" evidence="1">
    <location>
        <begin position="97"/>
        <end position="124"/>
    </location>
</feature>
<dbReference type="PANTHER" id="PTHR31680:SF17">
    <property type="entry name" value="DUF4378 DOMAIN-CONTAINING PROTEIN"/>
    <property type="match status" value="1"/>
</dbReference>
<sequence length="672" mass="75484">MKDSVTPHRTVAGVRLQSMEKQIGCMSGFLQIFDRQQILAGKRIHSTKRLPSSTAVVASSETESSGYSPVVSASPDNSQLSPVEKMNYRSKSPVMVPTSSLKTSKEINTLSLDSRGSSPMSETSVVADEKENQRRSPSVIARLMGLEPLSYSDKKCSQTVAKPVLLRSVSEPRVSRSLDHSTYIDDNNFQLKQPNQSQKVQKINANDRNGRETSRRNCDLPKSFFDSTDFFPEPNQPTVTTHGDFEKKLNMRGITEHSKDLNTLKQILEVLQLKGLLRSTNRLSNIDSHRNFVYDRNLQLNKSNIVLVKPSRFVNNSRSTRQFVSEKSPAISPNRARAVDRSGKSLVRGRTCSANRIESNLKACNSISKAKTSNYEIERRENNSSCSLKISQLRSFRNQKLTESSSSVNSPKQKSMKPIVAKHELASTTESERCGKLLSRMAETGGATESLPSSAAVVPSPVSVVDSGFDTDELLTPLKCIDLEATPAFDFKEDDGIHKLSPTKHEEFISDDSDFIYISHILRASQHLHEDSNVFSSIEQHLYNNKSTSNVSKRQQKLIFDVVHEIIDKNKQLPPWKTLFEDTRASVKQIWSEFQKIREVNTGDGVLEVVNGVIKKDIVNISGWIDYPIEMSEAILDVERMIFKDLVSEAIRGLVELSGECMFFRTRRRLVF</sequence>
<name>A0A9K3HV65_HELAN</name>
<dbReference type="EMBL" id="MNCJ02000325">
    <property type="protein sequence ID" value="KAF5784990.1"/>
    <property type="molecule type" value="Genomic_DNA"/>
</dbReference>
<feature type="compositionally biased region" description="Basic and acidic residues" evidence="1">
    <location>
        <begin position="208"/>
        <end position="218"/>
    </location>
</feature>
<evidence type="ECO:0008006" key="6">
    <source>
        <dbReference type="Google" id="ProtNLM"/>
    </source>
</evidence>
<feature type="domain" description="DUF3741" evidence="3">
    <location>
        <begin position="125"/>
        <end position="147"/>
    </location>
</feature>
<dbReference type="InterPro" id="IPR033334">
    <property type="entry name" value="LNG1/2"/>
</dbReference>
<feature type="domain" description="DUF4378" evidence="2">
    <location>
        <begin position="514"/>
        <end position="649"/>
    </location>
</feature>
<evidence type="ECO:0000313" key="5">
    <source>
        <dbReference type="Proteomes" id="UP000215914"/>
    </source>
</evidence>
<feature type="region of interest" description="Disordered" evidence="1">
    <location>
        <begin position="400"/>
        <end position="419"/>
    </location>
</feature>
<dbReference type="Proteomes" id="UP000215914">
    <property type="component" value="Unassembled WGS sequence"/>
</dbReference>
<evidence type="ECO:0000313" key="4">
    <source>
        <dbReference type="EMBL" id="KAF5784990.1"/>
    </source>
</evidence>
<evidence type="ECO:0000256" key="1">
    <source>
        <dbReference type="SAM" id="MobiDB-lite"/>
    </source>
</evidence>